<dbReference type="Proteomes" id="UP000729402">
    <property type="component" value="Unassembled WGS sequence"/>
</dbReference>
<evidence type="ECO:0000313" key="3">
    <source>
        <dbReference type="Proteomes" id="UP000729402"/>
    </source>
</evidence>
<comment type="caution">
    <text evidence="2">The sequence shown here is derived from an EMBL/GenBank/DDBJ whole genome shotgun (WGS) entry which is preliminary data.</text>
</comment>
<protein>
    <submittedName>
        <fullName evidence="2">Uncharacterized protein</fullName>
    </submittedName>
</protein>
<proteinExistence type="predicted"/>
<keyword evidence="3" id="KW-1185">Reference proteome</keyword>
<gene>
    <name evidence="2" type="ORF">GUJ93_ZPchr0001g29926</name>
</gene>
<feature type="chain" id="PRO_5035189062" evidence="1">
    <location>
        <begin position="31"/>
        <end position="102"/>
    </location>
</feature>
<sequence length="102" mass="11083">MARPRPTATMAVAVVVAVAAVLAAVERAEAGQNCICECVKMCLRTRIPAMERQCPGKCRETACTRSCEEACTQKGFPKLPSEGISNCELEKLTTDEEHTLMH</sequence>
<keyword evidence="1" id="KW-0732">Signal</keyword>
<feature type="signal peptide" evidence="1">
    <location>
        <begin position="1"/>
        <end position="30"/>
    </location>
</feature>
<dbReference type="EMBL" id="JAAALK010000288">
    <property type="protein sequence ID" value="KAG8055674.1"/>
    <property type="molecule type" value="Genomic_DNA"/>
</dbReference>
<reference evidence="2" key="2">
    <citation type="submission" date="2021-02" db="EMBL/GenBank/DDBJ databases">
        <authorList>
            <person name="Kimball J.A."/>
            <person name="Haas M.W."/>
            <person name="Macchietto M."/>
            <person name="Kono T."/>
            <person name="Duquette J."/>
            <person name="Shao M."/>
        </authorList>
    </citation>
    <scope>NUCLEOTIDE SEQUENCE</scope>
    <source>
        <tissue evidence="2">Fresh leaf tissue</tissue>
    </source>
</reference>
<dbReference type="OrthoDB" id="641570at2759"/>
<reference evidence="2" key="1">
    <citation type="journal article" date="2021" name="bioRxiv">
        <title>Whole Genome Assembly and Annotation of Northern Wild Rice, Zizania palustris L., Supports a Whole Genome Duplication in the Zizania Genus.</title>
        <authorList>
            <person name="Haas M."/>
            <person name="Kono T."/>
            <person name="Macchietto M."/>
            <person name="Millas R."/>
            <person name="McGilp L."/>
            <person name="Shao M."/>
            <person name="Duquette J."/>
            <person name="Hirsch C.N."/>
            <person name="Kimball J."/>
        </authorList>
    </citation>
    <scope>NUCLEOTIDE SEQUENCE</scope>
    <source>
        <tissue evidence="2">Fresh leaf tissue</tissue>
    </source>
</reference>
<accession>A0A8J5SGW7</accession>
<name>A0A8J5SGW7_ZIZPA</name>
<dbReference type="AlphaFoldDB" id="A0A8J5SGW7"/>
<evidence type="ECO:0000313" key="2">
    <source>
        <dbReference type="EMBL" id="KAG8055674.1"/>
    </source>
</evidence>
<evidence type="ECO:0000256" key="1">
    <source>
        <dbReference type="SAM" id="SignalP"/>
    </source>
</evidence>
<organism evidence="2 3">
    <name type="scientific">Zizania palustris</name>
    <name type="common">Northern wild rice</name>
    <dbReference type="NCBI Taxonomy" id="103762"/>
    <lineage>
        <taxon>Eukaryota</taxon>
        <taxon>Viridiplantae</taxon>
        <taxon>Streptophyta</taxon>
        <taxon>Embryophyta</taxon>
        <taxon>Tracheophyta</taxon>
        <taxon>Spermatophyta</taxon>
        <taxon>Magnoliopsida</taxon>
        <taxon>Liliopsida</taxon>
        <taxon>Poales</taxon>
        <taxon>Poaceae</taxon>
        <taxon>BOP clade</taxon>
        <taxon>Oryzoideae</taxon>
        <taxon>Oryzeae</taxon>
        <taxon>Zizaniinae</taxon>
        <taxon>Zizania</taxon>
    </lineage>
</organism>